<evidence type="ECO:0000256" key="6">
    <source>
        <dbReference type="ARBA" id="ARBA00022989"/>
    </source>
</evidence>
<keyword evidence="6 8" id="KW-1133">Transmembrane helix</keyword>
<feature type="transmembrane region" description="Helical" evidence="8">
    <location>
        <begin position="205"/>
        <end position="223"/>
    </location>
</feature>
<dbReference type="EMBL" id="JAERRJ010000013">
    <property type="protein sequence ID" value="MBL1078880.1"/>
    <property type="molecule type" value="Genomic_DNA"/>
</dbReference>
<dbReference type="Pfam" id="PF01032">
    <property type="entry name" value="FecCD"/>
    <property type="match status" value="1"/>
</dbReference>
<name>A0ABS1MFM6_9NOCA</name>
<keyword evidence="4" id="KW-1003">Cell membrane</keyword>
<protein>
    <submittedName>
        <fullName evidence="9">Iron chelate uptake ABC transporter family permease subunit</fullName>
    </submittedName>
</protein>
<dbReference type="PANTHER" id="PTHR30472:SF24">
    <property type="entry name" value="FERRIC ENTEROBACTIN TRANSPORT SYSTEM PERMEASE PROTEIN FEPG"/>
    <property type="match status" value="1"/>
</dbReference>
<feature type="transmembrane region" description="Helical" evidence="8">
    <location>
        <begin position="297"/>
        <end position="321"/>
    </location>
</feature>
<dbReference type="InterPro" id="IPR037294">
    <property type="entry name" value="ABC_BtuC-like"/>
</dbReference>
<keyword evidence="7 8" id="KW-0472">Membrane</keyword>
<comment type="caution">
    <text evidence="9">The sequence shown here is derived from an EMBL/GenBank/DDBJ whole genome shotgun (WGS) entry which is preliminary data.</text>
</comment>
<evidence type="ECO:0000313" key="10">
    <source>
        <dbReference type="Proteomes" id="UP000602198"/>
    </source>
</evidence>
<evidence type="ECO:0000313" key="9">
    <source>
        <dbReference type="EMBL" id="MBL1078880.1"/>
    </source>
</evidence>
<evidence type="ECO:0000256" key="8">
    <source>
        <dbReference type="SAM" id="Phobius"/>
    </source>
</evidence>
<sequence length="392" mass="39674">MVRIRPRQDAAVPGAAVPETAAPGAAASGTAVSVPSAATLVRLRRSRPALRVWALSWVWRPRMVLALSVTGLLVVALGLLTVSTGDYFIPLPDVFAALSGDSGDAGNRLVVMEFRLPRAVLGAAAGAALGISGAIVQSVARNPLASPDVLGITAGAGTVAVAAATGASGFGVLAGAIGTTAAAIAGGLGTGLAVYLLAWRRGIDGYRLILIGIAVTAFLHAVTDWLLARADLRNAAAAQSWLSGSLDGRDWSDAAVVAIGLSCCVALLFWHARSLGPMQLGDDCAVGVGVPLGRARALLLIIAVLLAGVAVAGVGPVPFVAFAAPQIAMRLCRAPVPPLVGSAATGALLLLGADWTARSLWERELPVGVITALLGGPLLVALVLRRNRRIGR</sequence>
<dbReference type="PANTHER" id="PTHR30472">
    <property type="entry name" value="FERRIC ENTEROBACTIN TRANSPORT SYSTEM PERMEASE PROTEIN"/>
    <property type="match status" value="1"/>
</dbReference>
<evidence type="ECO:0000256" key="7">
    <source>
        <dbReference type="ARBA" id="ARBA00023136"/>
    </source>
</evidence>
<dbReference type="Proteomes" id="UP000602198">
    <property type="component" value="Unassembled WGS sequence"/>
</dbReference>
<dbReference type="SUPFAM" id="SSF81345">
    <property type="entry name" value="ABC transporter involved in vitamin B12 uptake, BtuC"/>
    <property type="match status" value="1"/>
</dbReference>
<feature type="transmembrane region" description="Helical" evidence="8">
    <location>
        <begin position="64"/>
        <end position="82"/>
    </location>
</feature>
<reference evidence="9 10" key="1">
    <citation type="submission" date="2021-01" db="EMBL/GenBank/DDBJ databases">
        <title>WGS of actinomycetes isolated from Thailand.</title>
        <authorList>
            <person name="Thawai C."/>
        </authorList>
    </citation>
    <scope>NUCLEOTIDE SEQUENCE [LARGE SCALE GENOMIC DNA]</scope>
    <source>
        <strain evidence="9 10">LPG 2</strain>
    </source>
</reference>
<dbReference type="InterPro" id="IPR000522">
    <property type="entry name" value="ABC_transptr_permease_BtuC"/>
</dbReference>
<keyword evidence="5 8" id="KW-0812">Transmembrane</keyword>
<comment type="similarity">
    <text evidence="2">Belongs to the binding-protein-dependent transport system permease family. FecCD subfamily.</text>
</comment>
<organism evidence="9 10">
    <name type="scientific">Nocardia acididurans</name>
    <dbReference type="NCBI Taxonomy" id="2802282"/>
    <lineage>
        <taxon>Bacteria</taxon>
        <taxon>Bacillati</taxon>
        <taxon>Actinomycetota</taxon>
        <taxon>Actinomycetes</taxon>
        <taxon>Mycobacteriales</taxon>
        <taxon>Nocardiaceae</taxon>
        <taxon>Nocardia</taxon>
    </lineage>
</organism>
<evidence type="ECO:0000256" key="3">
    <source>
        <dbReference type="ARBA" id="ARBA00022448"/>
    </source>
</evidence>
<keyword evidence="10" id="KW-1185">Reference proteome</keyword>
<keyword evidence="3" id="KW-0813">Transport</keyword>
<evidence type="ECO:0000256" key="1">
    <source>
        <dbReference type="ARBA" id="ARBA00004651"/>
    </source>
</evidence>
<feature type="transmembrane region" description="Helical" evidence="8">
    <location>
        <begin position="149"/>
        <end position="170"/>
    </location>
</feature>
<evidence type="ECO:0000256" key="4">
    <source>
        <dbReference type="ARBA" id="ARBA00022475"/>
    </source>
</evidence>
<feature type="transmembrane region" description="Helical" evidence="8">
    <location>
        <begin position="251"/>
        <end position="270"/>
    </location>
</feature>
<feature type="transmembrane region" description="Helical" evidence="8">
    <location>
        <begin position="176"/>
        <end position="198"/>
    </location>
</feature>
<feature type="transmembrane region" description="Helical" evidence="8">
    <location>
        <begin position="365"/>
        <end position="384"/>
    </location>
</feature>
<dbReference type="CDD" id="cd06550">
    <property type="entry name" value="TM_ABC_iron-siderophores_like"/>
    <property type="match status" value="1"/>
</dbReference>
<evidence type="ECO:0000256" key="2">
    <source>
        <dbReference type="ARBA" id="ARBA00007935"/>
    </source>
</evidence>
<dbReference type="Gene3D" id="1.10.3470.10">
    <property type="entry name" value="ABC transporter involved in vitamin B12 uptake, BtuC"/>
    <property type="match status" value="1"/>
</dbReference>
<feature type="transmembrane region" description="Helical" evidence="8">
    <location>
        <begin position="119"/>
        <end position="137"/>
    </location>
</feature>
<accession>A0ABS1MFM6</accession>
<gene>
    <name evidence="9" type="ORF">JK358_31200</name>
</gene>
<comment type="subcellular location">
    <subcellularLocation>
        <location evidence="1">Cell membrane</location>
        <topology evidence="1">Multi-pass membrane protein</topology>
    </subcellularLocation>
</comment>
<evidence type="ECO:0000256" key="5">
    <source>
        <dbReference type="ARBA" id="ARBA00022692"/>
    </source>
</evidence>
<proteinExistence type="inferred from homology"/>